<protein>
    <submittedName>
        <fullName evidence="1">DUF922 domain-containing protein</fullName>
    </submittedName>
</protein>
<dbReference type="KEGG" id="mur:EQY75_03775"/>
<name>A0A411E7T6_9FLAO</name>
<gene>
    <name evidence="1" type="ORF">EQY75_03775</name>
</gene>
<dbReference type="OrthoDB" id="5431540at2"/>
<proteinExistence type="predicted"/>
<evidence type="ECO:0000313" key="2">
    <source>
        <dbReference type="Proteomes" id="UP000290889"/>
    </source>
</evidence>
<dbReference type="Proteomes" id="UP000290889">
    <property type="component" value="Chromosome"/>
</dbReference>
<dbReference type="Pfam" id="PF06037">
    <property type="entry name" value="DUF922"/>
    <property type="match status" value="1"/>
</dbReference>
<keyword evidence="2" id="KW-1185">Reference proteome</keyword>
<dbReference type="AlphaFoldDB" id="A0A411E7T6"/>
<organism evidence="1 2">
    <name type="scientific">Muriicola soli</name>
    <dbReference type="NCBI Taxonomy" id="2507538"/>
    <lineage>
        <taxon>Bacteria</taxon>
        <taxon>Pseudomonadati</taxon>
        <taxon>Bacteroidota</taxon>
        <taxon>Flavobacteriia</taxon>
        <taxon>Flavobacteriales</taxon>
        <taxon>Flavobacteriaceae</taxon>
        <taxon>Muriicola</taxon>
    </lineage>
</organism>
<dbReference type="InterPro" id="IPR010321">
    <property type="entry name" value="DUF922"/>
</dbReference>
<dbReference type="EMBL" id="CP035544">
    <property type="protein sequence ID" value="QBA63732.1"/>
    <property type="molecule type" value="Genomic_DNA"/>
</dbReference>
<evidence type="ECO:0000313" key="1">
    <source>
        <dbReference type="EMBL" id="QBA63732.1"/>
    </source>
</evidence>
<accession>A0A411E7T6</accession>
<sequence length="198" mass="22929">MSGFIQHTPGYRKNYKLPLEKRLTSLGIIFFFLCLTQVYGQEDGSILWDSSHRLSWTDFKSPPPANSRIAATTASGIAYQFSALEQAGKMEVDCSIQAYFYPEASWYRPEVATDNILSHEQLHFDISELYARKMRTRVQGYTFSSNVKAEMRKIYSEILKELREFQSRYDEETNYSRAVEKQVEWNVMIAKALNKTSG</sequence>
<reference evidence="1 2" key="1">
    <citation type="submission" date="2019-01" db="EMBL/GenBank/DDBJ databases">
        <title>Muriicola soli sp. nov., isolated from soil.</title>
        <authorList>
            <person name="Kang H.J."/>
            <person name="Kim S.B."/>
        </authorList>
    </citation>
    <scope>NUCLEOTIDE SEQUENCE [LARGE SCALE GENOMIC DNA]</scope>
    <source>
        <strain evidence="1 2">MMS17-SY002</strain>
    </source>
</reference>